<gene>
    <name evidence="2" type="ORF">KDL28_38015</name>
</gene>
<keyword evidence="1" id="KW-0472">Membrane</keyword>
<evidence type="ECO:0008006" key="4">
    <source>
        <dbReference type="Google" id="ProtNLM"/>
    </source>
</evidence>
<dbReference type="RefSeq" id="WP_252446391.1">
    <property type="nucleotide sequence ID" value="NZ_JAGSOV010000096.1"/>
</dbReference>
<organism evidence="2 3">
    <name type="scientific">Pseudonocardia humida</name>
    <dbReference type="NCBI Taxonomy" id="2800819"/>
    <lineage>
        <taxon>Bacteria</taxon>
        <taxon>Bacillati</taxon>
        <taxon>Actinomycetota</taxon>
        <taxon>Actinomycetes</taxon>
        <taxon>Pseudonocardiales</taxon>
        <taxon>Pseudonocardiaceae</taxon>
        <taxon>Pseudonocardia</taxon>
    </lineage>
</organism>
<protein>
    <recommendedName>
        <fullName evidence="4">Secreted protein with PEP-CTERM sorting signal</fullName>
    </recommendedName>
</protein>
<evidence type="ECO:0000313" key="2">
    <source>
        <dbReference type="EMBL" id="MCO1660860.1"/>
    </source>
</evidence>
<sequence length="53" mass="6078">MLFPMSVWSGWTLWTTPGDPTGMSSPLGRIVVLVGLLAALAVTLRWWWHNRRR</sequence>
<comment type="caution">
    <text evidence="2">The sequence shown here is derived from an EMBL/GenBank/DDBJ whole genome shotgun (WGS) entry which is preliminary data.</text>
</comment>
<proteinExistence type="predicted"/>
<evidence type="ECO:0000256" key="1">
    <source>
        <dbReference type="SAM" id="Phobius"/>
    </source>
</evidence>
<dbReference type="Proteomes" id="UP001165283">
    <property type="component" value="Unassembled WGS sequence"/>
</dbReference>
<dbReference type="EMBL" id="JAGSOV010000096">
    <property type="protein sequence ID" value="MCO1660860.1"/>
    <property type="molecule type" value="Genomic_DNA"/>
</dbReference>
<name>A0ABT1AD69_9PSEU</name>
<keyword evidence="1" id="KW-1133">Transmembrane helix</keyword>
<keyword evidence="1" id="KW-0812">Transmembrane</keyword>
<feature type="transmembrane region" description="Helical" evidence="1">
    <location>
        <begin position="27"/>
        <end position="48"/>
    </location>
</feature>
<reference evidence="2" key="1">
    <citation type="submission" date="2021-04" db="EMBL/GenBank/DDBJ databases">
        <title>Pseudonocardia sp. nov., isolated from sandy soil of mangrove forest.</title>
        <authorList>
            <person name="Zan Z."/>
            <person name="Huang R."/>
            <person name="Liu W."/>
        </authorList>
    </citation>
    <scope>NUCLEOTIDE SEQUENCE</scope>
    <source>
        <strain evidence="2">S2-4</strain>
    </source>
</reference>
<accession>A0ABT1AD69</accession>
<evidence type="ECO:0000313" key="3">
    <source>
        <dbReference type="Proteomes" id="UP001165283"/>
    </source>
</evidence>
<keyword evidence="3" id="KW-1185">Reference proteome</keyword>